<comment type="caution">
    <text evidence="1">The sequence shown here is derived from an EMBL/GenBank/DDBJ whole genome shotgun (WGS) entry which is preliminary data.</text>
</comment>
<dbReference type="RefSeq" id="WP_380897053.1">
    <property type="nucleotide sequence ID" value="NZ_JBHLTV010000010.1"/>
</dbReference>
<evidence type="ECO:0000313" key="1">
    <source>
        <dbReference type="EMBL" id="MBM7645580.1"/>
    </source>
</evidence>
<dbReference type="Proteomes" id="UP000808914">
    <property type="component" value="Unassembled WGS sequence"/>
</dbReference>
<keyword evidence="2" id="KW-1185">Reference proteome</keyword>
<proteinExistence type="predicted"/>
<accession>A0ABS2Q0U7</accession>
<protein>
    <submittedName>
        <fullName evidence="1">Uncharacterized protein</fullName>
    </submittedName>
</protein>
<organism evidence="1 2">
    <name type="scientific">Scopulibacillus daqui</name>
    <dbReference type="NCBI Taxonomy" id="1469162"/>
    <lineage>
        <taxon>Bacteria</taxon>
        <taxon>Bacillati</taxon>
        <taxon>Bacillota</taxon>
        <taxon>Bacilli</taxon>
        <taxon>Bacillales</taxon>
        <taxon>Sporolactobacillaceae</taxon>
        <taxon>Scopulibacillus</taxon>
    </lineage>
</organism>
<gene>
    <name evidence="1" type="ORF">JOD45_001798</name>
</gene>
<reference evidence="1 2" key="1">
    <citation type="submission" date="2021-01" db="EMBL/GenBank/DDBJ databases">
        <title>Genomic Encyclopedia of Type Strains, Phase IV (KMG-IV): sequencing the most valuable type-strain genomes for metagenomic binning, comparative biology and taxonomic classification.</title>
        <authorList>
            <person name="Goeker M."/>
        </authorList>
    </citation>
    <scope>NUCLEOTIDE SEQUENCE [LARGE SCALE GENOMIC DNA]</scope>
    <source>
        <strain evidence="1 2">DSM 28236</strain>
    </source>
</reference>
<sequence length="81" mass="9347">MSEFVLRTNQRWIGASKWIVRSLRAYDESFADQFVQAFDNFYRTGDKGLVVQLANDVLAPYGGRCLKVFQQGRSALQNKRI</sequence>
<name>A0ABS2Q0U7_9BACL</name>
<dbReference type="EMBL" id="JAFBER010000010">
    <property type="protein sequence ID" value="MBM7645580.1"/>
    <property type="molecule type" value="Genomic_DNA"/>
</dbReference>
<evidence type="ECO:0000313" key="2">
    <source>
        <dbReference type="Proteomes" id="UP000808914"/>
    </source>
</evidence>